<proteinExistence type="predicted"/>
<protein>
    <submittedName>
        <fullName evidence="1">Uncharacterized protein</fullName>
    </submittedName>
</protein>
<comment type="caution">
    <text evidence="1">The sequence shown here is derived from an EMBL/GenBank/DDBJ whole genome shotgun (WGS) entry which is preliminary data.</text>
</comment>
<dbReference type="Proteomes" id="UP000214747">
    <property type="component" value="Unassembled WGS sequence"/>
</dbReference>
<dbReference type="EMBL" id="NJGV01000040">
    <property type="protein sequence ID" value="OWY31828.1"/>
    <property type="molecule type" value="Genomic_DNA"/>
</dbReference>
<accession>A0A225SRC4</accession>
<keyword evidence="2" id="KW-1185">Reference proteome</keyword>
<organism evidence="1 2">
    <name type="scientific">Herbaspirillum aquaticum</name>
    <dbReference type="NCBI Taxonomy" id="568783"/>
    <lineage>
        <taxon>Bacteria</taxon>
        <taxon>Pseudomonadati</taxon>
        <taxon>Pseudomonadota</taxon>
        <taxon>Betaproteobacteria</taxon>
        <taxon>Burkholderiales</taxon>
        <taxon>Oxalobacteraceae</taxon>
        <taxon>Herbaspirillum</taxon>
    </lineage>
</organism>
<sequence>MKMSDSFEEFVRKQTEQKKEMQNANTQFSKERELETWAQHLAELYEIVERALRTYIEAGSISTAYRTKRIMEEFSGPYDAKEMVITIGLVNVVLEPIGTMLIGTKGRVDIKGPRGRASLVLIRKGVHTARDLISISISVDGTPPPSPKPKFSENDPWIWKISGNPPEMRFDDLTDERFLALLLKVANG</sequence>
<name>A0A225SRC4_9BURK</name>
<gene>
    <name evidence="1" type="ORF">CEJ45_24215</name>
</gene>
<dbReference type="AlphaFoldDB" id="A0A225SRC4"/>
<evidence type="ECO:0000313" key="1">
    <source>
        <dbReference type="EMBL" id="OWY31828.1"/>
    </source>
</evidence>
<reference evidence="1 2" key="1">
    <citation type="journal article" date="2010" name="Int. J. Syst. Evol. Microbiol.">
        <title>Reclassification of Herbaspirillum putei as a later heterotypic synonym of Herbaspirillum huttiense, with the description of H. huttiense subsp. huttiense subsp. nov. and H. huttiense subsp. putei subsp. nov., comb. nov., and description of Herbaspirillum aquaticum sp. nov.</title>
        <authorList>
            <person name="Dobritsa A.P."/>
            <person name="Reddy M.C."/>
            <person name="Samadpour M."/>
        </authorList>
    </citation>
    <scope>NUCLEOTIDE SEQUENCE [LARGE SCALE GENOMIC DNA]</scope>
    <source>
        <strain evidence="1 2">IEH 4430</strain>
    </source>
</reference>
<evidence type="ECO:0000313" key="2">
    <source>
        <dbReference type="Proteomes" id="UP000214747"/>
    </source>
</evidence>